<dbReference type="InterPro" id="IPR005330">
    <property type="entry name" value="MHYT_dom"/>
</dbReference>
<keyword evidence="1" id="KW-0812">Transmembrane</keyword>
<feature type="transmembrane region" description="Helical" evidence="1">
    <location>
        <begin position="15"/>
        <end position="35"/>
    </location>
</feature>
<evidence type="ECO:0000313" key="4">
    <source>
        <dbReference type="Proteomes" id="UP001183643"/>
    </source>
</evidence>
<gene>
    <name evidence="3" type="ORF">J2S41_005602</name>
</gene>
<feature type="transmembrane region" description="Helical" evidence="1">
    <location>
        <begin position="172"/>
        <end position="192"/>
    </location>
</feature>
<accession>A0AAE3YS12</accession>
<dbReference type="GO" id="GO:0016020">
    <property type="term" value="C:membrane"/>
    <property type="evidence" value="ECO:0007669"/>
    <property type="project" value="UniProtKB-UniRule"/>
</dbReference>
<dbReference type="EMBL" id="JAVDYB010000001">
    <property type="protein sequence ID" value="MDR7278824.1"/>
    <property type="molecule type" value="Genomic_DNA"/>
</dbReference>
<feature type="domain" description="MHYT" evidence="2">
    <location>
        <begin position="9"/>
        <end position="200"/>
    </location>
</feature>
<dbReference type="Proteomes" id="UP001183643">
    <property type="component" value="Unassembled WGS sequence"/>
</dbReference>
<keyword evidence="1" id="KW-0472">Membrane</keyword>
<reference evidence="3" key="1">
    <citation type="submission" date="2023-07" db="EMBL/GenBank/DDBJ databases">
        <title>Sequencing the genomes of 1000 actinobacteria strains.</title>
        <authorList>
            <person name="Klenk H.-P."/>
        </authorList>
    </citation>
    <scope>NUCLEOTIDE SEQUENCE</scope>
    <source>
        <strain evidence="3">DSM 44707</strain>
    </source>
</reference>
<dbReference type="AlphaFoldDB" id="A0AAE3YS12"/>
<keyword evidence="1" id="KW-1133">Transmembrane helix</keyword>
<dbReference type="PANTHER" id="PTHR35152:SF1">
    <property type="entry name" value="DOMAIN SIGNALLING PROTEIN, PUTATIVE (AFU_ORTHOLOGUE AFUA_5G11310)-RELATED"/>
    <property type="match status" value="1"/>
</dbReference>
<evidence type="ECO:0000256" key="1">
    <source>
        <dbReference type="PROSITE-ProRule" id="PRU00244"/>
    </source>
</evidence>
<comment type="caution">
    <text evidence="3">The sequence shown here is derived from an EMBL/GenBank/DDBJ whole genome shotgun (WGS) entry which is preliminary data.</text>
</comment>
<name>A0AAE3YS12_9ACTN</name>
<feature type="transmembrane region" description="Helical" evidence="1">
    <location>
        <begin position="47"/>
        <end position="71"/>
    </location>
</feature>
<feature type="transmembrane region" description="Helical" evidence="1">
    <location>
        <begin position="212"/>
        <end position="234"/>
    </location>
</feature>
<dbReference type="PROSITE" id="PS50924">
    <property type="entry name" value="MHYT"/>
    <property type="match status" value="1"/>
</dbReference>
<feature type="transmembrane region" description="Helical" evidence="1">
    <location>
        <begin position="113"/>
        <end position="131"/>
    </location>
</feature>
<organism evidence="3 4">
    <name type="scientific">Catenuloplanes atrovinosus</name>
    <dbReference type="NCBI Taxonomy" id="137266"/>
    <lineage>
        <taxon>Bacteria</taxon>
        <taxon>Bacillati</taxon>
        <taxon>Actinomycetota</taxon>
        <taxon>Actinomycetes</taxon>
        <taxon>Micromonosporales</taxon>
        <taxon>Micromonosporaceae</taxon>
        <taxon>Catenuloplanes</taxon>
    </lineage>
</organism>
<dbReference type="Pfam" id="PF03707">
    <property type="entry name" value="MHYT"/>
    <property type="match status" value="2"/>
</dbReference>
<protein>
    <submittedName>
        <fullName evidence="3">NO-binding membrane sensor protein with MHYT domain</fullName>
    </submittedName>
</protein>
<feature type="transmembrane region" description="Helical" evidence="1">
    <location>
        <begin position="146"/>
        <end position="165"/>
    </location>
</feature>
<evidence type="ECO:0000259" key="2">
    <source>
        <dbReference type="PROSITE" id="PS50924"/>
    </source>
</evidence>
<keyword evidence="4" id="KW-1185">Reference proteome</keyword>
<feature type="transmembrane region" description="Helical" evidence="1">
    <location>
        <begin position="83"/>
        <end position="106"/>
    </location>
</feature>
<dbReference type="RefSeq" id="WP_310371973.1">
    <property type="nucleotide sequence ID" value="NZ_JAVDYB010000001.1"/>
</dbReference>
<evidence type="ECO:0000313" key="3">
    <source>
        <dbReference type="EMBL" id="MDR7278824.1"/>
    </source>
</evidence>
<proteinExistence type="predicted"/>
<dbReference type="PANTHER" id="PTHR35152">
    <property type="entry name" value="DOMAIN SIGNALLING PROTEIN, PUTATIVE (AFU_ORTHOLOGUE AFUA_5G11310)-RELATED"/>
    <property type="match status" value="1"/>
</dbReference>
<sequence length="303" mass="31413">MAEVHHFTHGAFNPIVSFLLAFLGSLLGLACTVRARESHTRGRRARWLMIAAFAIGGAGIWLMHFMAMLGFDVPDSPIRYDLGLTLASAAMAVGTVGFGLFAVGFGPRTPQRILIGGVLTGAGVVAMHYTGMRGMRVAGVIHYDPALVAASCVIAVVAATVALWFTVTIKGWGPIIAAAAIMGVAVTGMHYTGMAAMRVELWNDGRGHVAGLSPYVLLIPITLLAAATLIGMAFSGLQAMMQEEFAAGTPIAAPSPGRHGAHAEQTWSIRETEPVIPPAAAVDRLATSSAAAAATAGASRART</sequence>